<evidence type="ECO:0000256" key="2">
    <source>
        <dbReference type="ARBA" id="ARBA00022692"/>
    </source>
</evidence>
<dbReference type="SUPFAM" id="SSF48726">
    <property type="entry name" value="Immunoglobulin"/>
    <property type="match status" value="3"/>
</dbReference>
<dbReference type="CDD" id="cd05716">
    <property type="entry name" value="IgV_pIgR_like"/>
    <property type="match status" value="3"/>
</dbReference>
<evidence type="ECO:0000259" key="4">
    <source>
        <dbReference type="PROSITE" id="PS50835"/>
    </source>
</evidence>
<dbReference type="OrthoDB" id="8920197at2759"/>
<dbReference type="InterPro" id="IPR013106">
    <property type="entry name" value="Ig_V-set"/>
</dbReference>
<keyword evidence="2" id="KW-0812">Transmembrane</keyword>
<evidence type="ECO:0000313" key="5">
    <source>
        <dbReference type="Ensembl" id="ENSSFOP00015031659.2"/>
    </source>
</evidence>
<evidence type="ECO:0000256" key="3">
    <source>
        <dbReference type="ARBA" id="ARBA00023136"/>
    </source>
</evidence>
<dbReference type="PANTHER" id="PTHR11860">
    <property type="entry name" value="POLYMERIC-IMMUNOGLOBULIN RECEPTOR"/>
    <property type="match status" value="1"/>
</dbReference>
<dbReference type="GeneTree" id="ENSGT00950000182977"/>
<dbReference type="PANTHER" id="PTHR11860:SF87">
    <property type="entry name" value="CMRF35-LIKE MOLECULE 8"/>
    <property type="match status" value="1"/>
</dbReference>
<name>A0A8C9SAB4_SCLFO</name>
<dbReference type="Pfam" id="PF07686">
    <property type="entry name" value="V-set"/>
    <property type="match status" value="2"/>
</dbReference>
<dbReference type="SMART" id="SM00409">
    <property type="entry name" value="IG"/>
    <property type="match status" value="3"/>
</dbReference>
<dbReference type="InterPro" id="IPR003599">
    <property type="entry name" value="Ig_sub"/>
</dbReference>
<organism evidence="5 6">
    <name type="scientific">Scleropages formosus</name>
    <name type="common">Asian bonytongue</name>
    <name type="synonym">Osteoglossum formosum</name>
    <dbReference type="NCBI Taxonomy" id="113540"/>
    <lineage>
        <taxon>Eukaryota</taxon>
        <taxon>Metazoa</taxon>
        <taxon>Chordata</taxon>
        <taxon>Craniata</taxon>
        <taxon>Vertebrata</taxon>
        <taxon>Euteleostomi</taxon>
        <taxon>Actinopterygii</taxon>
        <taxon>Neopterygii</taxon>
        <taxon>Teleostei</taxon>
        <taxon>Osteoglossocephala</taxon>
        <taxon>Osteoglossomorpha</taxon>
        <taxon>Osteoglossiformes</taxon>
        <taxon>Osteoglossidae</taxon>
        <taxon>Scleropages</taxon>
    </lineage>
</organism>
<comment type="subcellular location">
    <subcellularLocation>
        <location evidence="1">Membrane</location>
    </subcellularLocation>
</comment>
<evidence type="ECO:0000256" key="1">
    <source>
        <dbReference type="ARBA" id="ARBA00004370"/>
    </source>
</evidence>
<dbReference type="InterPro" id="IPR050671">
    <property type="entry name" value="CD300_family_receptors"/>
</dbReference>
<dbReference type="Proteomes" id="UP000694397">
    <property type="component" value="Chromosome 9"/>
</dbReference>
<dbReference type="InterPro" id="IPR007110">
    <property type="entry name" value="Ig-like_dom"/>
</dbReference>
<dbReference type="AlphaFoldDB" id="A0A8C9SAB4"/>
<protein>
    <recommendedName>
        <fullName evidence="4">Ig-like domain-containing protein</fullName>
    </recommendedName>
</protein>
<keyword evidence="6" id="KW-1185">Reference proteome</keyword>
<proteinExistence type="predicted"/>
<dbReference type="Ensembl" id="ENSSFOT00015032013.2">
    <property type="protein sequence ID" value="ENSSFOP00015031659.2"/>
    <property type="gene ID" value="ENSSFOG00015020286.2"/>
</dbReference>
<reference evidence="5" key="2">
    <citation type="submission" date="2025-08" db="UniProtKB">
        <authorList>
            <consortium name="Ensembl"/>
        </authorList>
    </citation>
    <scope>IDENTIFICATION</scope>
</reference>
<dbReference type="InterPro" id="IPR013783">
    <property type="entry name" value="Ig-like_fold"/>
</dbReference>
<sequence>MSHIVYILFPTDSPGMWTESWSHTESGGSVTIPCHYHQRYKEHVKYWCKGYTWSSCSTMVRSDSPQSKGEVSITDDPDKLVFNVTMRNLQENCSGTFWCGVEINGVPAYGAILVLNVTAGEGGSVTIPCYYDYIYIHHVKYWCKGYTWSSCSTMVRTDTPQWKVFYVTMRNLKEEDSGWYWCGVETGGIGIAVYLTALYLTVTPGKMVPQWCFSVSFSLFLFPTGNLGVWAESWMSALRGESVTIQCRYDQRYKHSVKYWCKWETWSSCSTMVRSGSPQRKGDVSIADDPDQLVFTVTMRNVQEKDAGTYWCGVDIGGTGTMDDSAYIYLTVYAGKMGLLWFS</sequence>
<dbReference type="Gene3D" id="2.60.40.10">
    <property type="entry name" value="Immunoglobulins"/>
    <property type="match status" value="3"/>
</dbReference>
<dbReference type="PROSITE" id="PS50835">
    <property type="entry name" value="IG_LIKE"/>
    <property type="match status" value="1"/>
</dbReference>
<dbReference type="GO" id="GO:0004888">
    <property type="term" value="F:transmembrane signaling receptor activity"/>
    <property type="evidence" value="ECO:0007669"/>
    <property type="project" value="TreeGrafter"/>
</dbReference>
<reference evidence="5 6" key="1">
    <citation type="submission" date="2019-04" db="EMBL/GenBank/DDBJ databases">
        <authorList>
            <consortium name="Wellcome Sanger Institute Data Sharing"/>
        </authorList>
    </citation>
    <scope>NUCLEOTIDE SEQUENCE [LARGE SCALE GENOMIC DNA]</scope>
</reference>
<evidence type="ECO:0000313" key="6">
    <source>
        <dbReference type="Proteomes" id="UP000694397"/>
    </source>
</evidence>
<feature type="domain" description="Ig-like" evidence="4">
    <location>
        <begin position="223"/>
        <end position="329"/>
    </location>
</feature>
<accession>A0A8C9SAB4</accession>
<keyword evidence="3" id="KW-0472">Membrane</keyword>
<reference evidence="5" key="3">
    <citation type="submission" date="2025-09" db="UniProtKB">
        <authorList>
            <consortium name="Ensembl"/>
        </authorList>
    </citation>
    <scope>IDENTIFICATION</scope>
</reference>
<dbReference type="InterPro" id="IPR036179">
    <property type="entry name" value="Ig-like_dom_sf"/>
</dbReference>
<dbReference type="GO" id="GO:0005886">
    <property type="term" value="C:plasma membrane"/>
    <property type="evidence" value="ECO:0007669"/>
    <property type="project" value="TreeGrafter"/>
</dbReference>